<feature type="compositionally biased region" description="Pro residues" evidence="1">
    <location>
        <begin position="10"/>
        <end position="20"/>
    </location>
</feature>
<gene>
    <name evidence="3" type="ORF">RHOBADRAFT_41189</name>
</gene>
<sequence length="398" mass="41931">MADTHSPLVLPAPPPPPPPAAVVADHGRPASIASDGSAQTLRPNAAAVEHAAELKEVNVDDLTREISDLSTLVTSLSSDLSTLLTQRDSLIASSPLATPTHLAALRTSTTSLGDALVAVLPSALHSTSLRLARLEALAQQGAVAALDAELRTLREGLLTAQGDAGRIEKDVRAAAWDEVDARESAKRRLEERVRAENAGLGEEQVLEAVRSAFVEAQKRVARLDVLSYAGWVALENPATELAQLLDEAGDARSLARTDTRFSAATTLVDPFADPGGATGDGYGYDKPENEHDLGLGGEDGERQPLARMATSSTGGPSGRGDEEALVGGASGGRQRKFGRWMMLQMHWRDYLLRLGLLFCSVGLVVGVVVYQSIAQQRQNEEALSSLSSDPSLPAATSS</sequence>
<keyword evidence="2" id="KW-1133">Transmembrane helix</keyword>
<feature type="compositionally biased region" description="Basic and acidic residues" evidence="1">
    <location>
        <begin position="283"/>
        <end position="304"/>
    </location>
</feature>
<dbReference type="GeneID" id="28974279"/>
<reference evidence="3 4" key="1">
    <citation type="journal article" date="2015" name="Front. Microbiol.">
        <title>Genome sequence of the plant growth promoting endophytic yeast Rhodotorula graminis WP1.</title>
        <authorList>
            <person name="Firrincieli A."/>
            <person name="Otillar R."/>
            <person name="Salamov A."/>
            <person name="Schmutz J."/>
            <person name="Khan Z."/>
            <person name="Redman R.S."/>
            <person name="Fleck N.D."/>
            <person name="Lindquist E."/>
            <person name="Grigoriev I.V."/>
            <person name="Doty S.L."/>
        </authorList>
    </citation>
    <scope>NUCLEOTIDE SEQUENCE [LARGE SCALE GENOMIC DNA]</scope>
    <source>
        <strain evidence="3 4">WP1</strain>
    </source>
</reference>
<organism evidence="3 4">
    <name type="scientific">Rhodotorula graminis (strain WP1)</name>
    <dbReference type="NCBI Taxonomy" id="578459"/>
    <lineage>
        <taxon>Eukaryota</taxon>
        <taxon>Fungi</taxon>
        <taxon>Dikarya</taxon>
        <taxon>Basidiomycota</taxon>
        <taxon>Pucciniomycotina</taxon>
        <taxon>Microbotryomycetes</taxon>
        <taxon>Sporidiobolales</taxon>
        <taxon>Sporidiobolaceae</taxon>
        <taxon>Rhodotorula</taxon>
    </lineage>
</organism>
<evidence type="ECO:0000313" key="3">
    <source>
        <dbReference type="EMBL" id="KPV78645.1"/>
    </source>
</evidence>
<proteinExistence type="predicted"/>
<keyword evidence="2" id="KW-0812">Transmembrane</keyword>
<evidence type="ECO:0000256" key="1">
    <source>
        <dbReference type="SAM" id="MobiDB-lite"/>
    </source>
</evidence>
<feature type="region of interest" description="Disordered" evidence="1">
    <location>
        <begin position="1"/>
        <end position="39"/>
    </location>
</feature>
<dbReference type="OrthoDB" id="2528626at2759"/>
<feature type="transmembrane region" description="Helical" evidence="2">
    <location>
        <begin position="350"/>
        <end position="370"/>
    </location>
</feature>
<dbReference type="Proteomes" id="UP000053890">
    <property type="component" value="Unassembled WGS sequence"/>
</dbReference>
<evidence type="ECO:0000313" key="4">
    <source>
        <dbReference type="Proteomes" id="UP000053890"/>
    </source>
</evidence>
<dbReference type="AlphaFoldDB" id="A0A194SDU6"/>
<feature type="region of interest" description="Disordered" evidence="1">
    <location>
        <begin position="272"/>
        <end position="330"/>
    </location>
</feature>
<dbReference type="EMBL" id="KQ474073">
    <property type="protein sequence ID" value="KPV78645.1"/>
    <property type="molecule type" value="Genomic_DNA"/>
</dbReference>
<evidence type="ECO:0000256" key="2">
    <source>
        <dbReference type="SAM" id="Phobius"/>
    </source>
</evidence>
<keyword evidence="2" id="KW-0472">Membrane</keyword>
<accession>A0A194SDU6</accession>
<name>A0A194SDU6_RHOGW</name>
<dbReference type="OMA" id="RIRKCAW"/>
<dbReference type="RefSeq" id="XP_018274694.1">
    <property type="nucleotide sequence ID" value="XM_018413830.1"/>
</dbReference>
<protein>
    <submittedName>
        <fullName evidence="3">Uncharacterized protein</fullName>
    </submittedName>
</protein>
<keyword evidence="4" id="KW-1185">Reference proteome</keyword>